<dbReference type="Gene3D" id="3.40.190.290">
    <property type="match status" value="1"/>
</dbReference>
<evidence type="ECO:0000256" key="1">
    <source>
        <dbReference type="ARBA" id="ARBA00009437"/>
    </source>
</evidence>
<dbReference type="AlphaFoldDB" id="A0A6G9Y7K2"/>
<evidence type="ECO:0000256" key="4">
    <source>
        <dbReference type="ARBA" id="ARBA00023159"/>
    </source>
</evidence>
<dbReference type="PANTHER" id="PTHR30346">
    <property type="entry name" value="TRANSCRIPTIONAL DUAL REGULATOR HCAR-RELATED"/>
    <property type="match status" value="1"/>
</dbReference>
<dbReference type="GO" id="GO:0003677">
    <property type="term" value="F:DNA binding"/>
    <property type="evidence" value="ECO:0007669"/>
    <property type="project" value="UniProtKB-KW"/>
</dbReference>
<accession>A0A6G9Y7K2</accession>
<dbReference type="KEGG" id="nah:F5544_05605"/>
<evidence type="ECO:0000256" key="2">
    <source>
        <dbReference type="ARBA" id="ARBA00023015"/>
    </source>
</evidence>
<protein>
    <submittedName>
        <fullName evidence="7">LysR family transcriptional regulator</fullName>
    </submittedName>
</protein>
<dbReference type="Pfam" id="PF03466">
    <property type="entry name" value="LysR_substrate"/>
    <property type="match status" value="1"/>
</dbReference>
<evidence type="ECO:0000313" key="7">
    <source>
        <dbReference type="EMBL" id="QIS09033.1"/>
    </source>
</evidence>
<dbReference type="EMBL" id="CP046172">
    <property type="protein sequence ID" value="QIS09033.1"/>
    <property type="molecule type" value="Genomic_DNA"/>
</dbReference>
<dbReference type="InterPro" id="IPR000847">
    <property type="entry name" value="LysR_HTH_N"/>
</dbReference>
<evidence type="ECO:0000259" key="6">
    <source>
        <dbReference type="PROSITE" id="PS50931"/>
    </source>
</evidence>
<evidence type="ECO:0000313" key="8">
    <source>
        <dbReference type="Proteomes" id="UP000503540"/>
    </source>
</evidence>
<gene>
    <name evidence="7" type="ORF">F5544_05605</name>
</gene>
<proteinExistence type="inferred from homology"/>
<dbReference type="FunFam" id="1.10.10.10:FF:000001">
    <property type="entry name" value="LysR family transcriptional regulator"/>
    <property type="match status" value="1"/>
</dbReference>
<dbReference type="GO" id="GO:0032993">
    <property type="term" value="C:protein-DNA complex"/>
    <property type="evidence" value="ECO:0007669"/>
    <property type="project" value="TreeGrafter"/>
</dbReference>
<dbReference type="PROSITE" id="PS50931">
    <property type="entry name" value="HTH_LYSR"/>
    <property type="match status" value="1"/>
</dbReference>
<keyword evidence="8" id="KW-1185">Reference proteome</keyword>
<dbReference type="SUPFAM" id="SSF53850">
    <property type="entry name" value="Periplasmic binding protein-like II"/>
    <property type="match status" value="1"/>
</dbReference>
<dbReference type="GO" id="GO:0003700">
    <property type="term" value="F:DNA-binding transcription factor activity"/>
    <property type="evidence" value="ECO:0007669"/>
    <property type="project" value="InterPro"/>
</dbReference>
<evidence type="ECO:0000256" key="5">
    <source>
        <dbReference type="ARBA" id="ARBA00023163"/>
    </source>
</evidence>
<dbReference type="Pfam" id="PF00126">
    <property type="entry name" value="HTH_1"/>
    <property type="match status" value="1"/>
</dbReference>
<comment type="similarity">
    <text evidence="1">Belongs to the LysR transcriptional regulatory family.</text>
</comment>
<evidence type="ECO:0000256" key="3">
    <source>
        <dbReference type="ARBA" id="ARBA00023125"/>
    </source>
</evidence>
<dbReference type="InterPro" id="IPR005119">
    <property type="entry name" value="LysR_subst-bd"/>
</dbReference>
<feature type="domain" description="HTH lysR-type" evidence="6">
    <location>
        <begin position="1"/>
        <end position="58"/>
    </location>
</feature>
<keyword evidence="4" id="KW-0010">Activator</keyword>
<dbReference type="Gene3D" id="1.10.10.10">
    <property type="entry name" value="Winged helix-like DNA-binding domain superfamily/Winged helix DNA-binding domain"/>
    <property type="match status" value="1"/>
</dbReference>
<reference evidence="7 8" key="1">
    <citation type="journal article" date="2019" name="ACS Chem. Biol.">
        <title>Identification and Mobilization of a Cryptic Antibiotic Biosynthesis Gene Locus from a Human-Pathogenic Nocardia Isolate.</title>
        <authorList>
            <person name="Herisse M."/>
            <person name="Ishida K."/>
            <person name="Porter J.L."/>
            <person name="Howden B."/>
            <person name="Hertweck C."/>
            <person name="Stinear T.P."/>
            <person name="Pidot S.J."/>
        </authorList>
    </citation>
    <scope>NUCLEOTIDE SEQUENCE [LARGE SCALE GENOMIC DNA]</scope>
    <source>
        <strain evidence="7 8">AUSMDU00012717</strain>
    </source>
</reference>
<dbReference type="SUPFAM" id="SSF46785">
    <property type="entry name" value="Winged helix' DNA-binding domain"/>
    <property type="match status" value="1"/>
</dbReference>
<keyword evidence="2" id="KW-0805">Transcription regulation</keyword>
<sequence>MELRRLEYFVAVVEEANFTRAADRVHVAQSGLSAQIRKLEGDLGAVLLDRSARDVVPTEAGRAVLPYARAALQAYSDARQAVAELTGLVRGHLRLGVTASVSAFDLPQLLADFHRTHPGVEITLSENGPELALELLRSGRLDLTLVGLGPALPDGVVVEILADEPVVAVAAAAEPEGAATLATLAERDLICLPPGGGLRAEFDSACARAGFAPRVVFEAGDPHMLARLAGCGLGVAILPLSVARRHPDVRATPIQGLSLRARIGLAHRGEPTVSPAARAFLRHIRNALQSANSGDA</sequence>
<dbReference type="Proteomes" id="UP000503540">
    <property type="component" value="Chromosome"/>
</dbReference>
<name>A0A6G9Y7K2_9NOCA</name>
<dbReference type="RefSeq" id="WP_167472195.1">
    <property type="nucleotide sequence ID" value="NZ_CP046172.1"/>
</dbReference>
<dbReference type="InterPro" id="IPR036390">
    <property type="entry name" value="WH_DNA-bd_sf"/>
</dbReference>
<keyword evidence="3" id="KW-0238">DNA-binding</keyword>
<dbReference type="PRINTS" id="PR00039">
    <property type="entry name" value="HTHLYSR"/>
</dbReference>
<organism evidence="7 8">
    <name type="scientific">Nocardia arthritidis</name>
    <dbReference type="NCBI Taxonomy" id="228602"/>
    <lineage>
        <taxon>Bacteria</taxon>
        <taxon>Bacillati</taxon>
        <taxon>Actinomycetota</taxon>
        <taxon>Actinomycetes</taxon>
        <taxon>Mycobacteriales</taxon>
        <taxon>Nocardiaceae</taxon>
        <taxon>Nocardia</taxon>
    </lineage>
</organism>
<dbReference type="InterPro" id="IPR036388">
    <property type="entry name" value="WH-like_DNA-bd_sf"/>
</dbReference>
<dbReference type="PANTHER" id="PTHR30346:SF28">
    <property type="entry name" value="HTH-TYPE TRANSCRIPTIONAL REGULATOR CYNR"/>
    <property type="match status" value="1"/>
</dbReference>
<keyword evidence="5" id="KW-0804">Transcription</keyword>